<reference evidence="16" key="1">
    <citation type="journal article" date="2023" name="Mol. Biol. Evol.">
        <title>Third-Generation Sequencing Reveals the Adaptive Role of the Epigenome in Three Deep-Sea Polychaetes.</title>
        <authorList>
            <person name="Perez M."/>
            <person name="Aroh O."/>
            <person name="Sun Y."/>
            <person name="Lan Y."/>
            <person name="Juniper S.K."/>
            <person name="Young C.R."/>
            <person name="Angers B."/>
            <person name="Qian P.Y."/>
        </authorList>
    </citation>
    <scope>NUCLEOTIDE SEQUENCE</scope>
    <source>
        <strain evidence="16">R07B-5</strain>
    </source>
</reference>
<dbReference type="PROSITE" id="PS01248">
    <property type="entry name" value="EGF_LAM_1"/>
    <property type="match status" value="1"/>
</dbReference>
<comment type="subcellular location">
    <subcellularLocation>
        <location evidence="1">Membrane</location>
        <topology evidence="1">Single-pass membrane protein</topology>
    </subcellularLocation>
</comment>
<gene>
    <name evidence="16" type="ORF">NP493_601g02014</name>
</gene>
<keyword evidence="11 12" id="KW-0424">Laminin EGF-like domain</keyword>
<dbReference type="PROSITE" id="PS50027">
    <property type="entry name" value="EGF_LAM_2"/>
    <property type="match status" value="1"/>
</dbReference>
<name>A0AAD9KV78_RIDPI</name>
<evidence type="ECO:0000256" key="4">
    <source>
        <dbReference type="ARBA" id="ARBA00022692"/>
    </source>
</evidence>
<dbReference type="Pfam" id="PF24973">
    <property type="entry name" value="EGF_LMN_ATRN"/>
    <property type="match status" value="1"/>
</dbReference>
<dbReference type="GO" id="GO:0005794">
    <property type="term" value="C:Golgi apparatus"/>
    <property type="evidence" value="ECO:0007669"/>
    <property type="project" value="TreeGrafter"/>
</dbReference>
<feature type="disulfide bond" evidence="12">
    <location>
        <begin position="594"/>
        <end position="608"/>
    </location>
</feature>
<comment type="caution">
    <text evidence="12">Lacks conserved residue(s) required for the propagation of feature annotation.</text>
</comment>
<evidence type="ECO:0000256" key="11">
    <source>
        <dbReference type="ARBA" id="ARBA00023292"/>
    </source>
</evidence>
<dbReference type="AlphaFoldDB" id="A0AAD9KV78"/>
<sequence>MFHDPHISSPLFNLADDTHSVIELTTETRPQPRHGHSLVVYLERLYMYGGLLGGAIVTDELWEFNVVTNHWTRINLQVIKRDHPESMYFATSGHTAHVIDGVMYVIFGHSAIYGYLNTVQECNLANFVWTVPVTHGAIVKGGYGHSSVYDPRTLLIYIHGGYHSTSVSSYHLSDSLYAYNPKKHTWKILRSSGEFKYLHTAVILNGLMLVFGGNTHNDTTTSHGATCYSIHFLAYDIDCDRWYSLDEPKLAYDVARYGHTAVAYDNQMFVFGGFNGELLRDLLVYKPGNCKNLKSQAACLASRQGVRCAWANGAHCLSLSEAKQRRRHKVIDTYEPPVCERSPIDPKRGCEELPTKTCPSCVANSLRCVWCDGQCSHGYCSSAKKAVTVQGCHDNFTRTSSVCPTLHNCHACRSNDACLWSPSDNKCHLRMKSQSDGEKLSKCPVPCNTHATCENCTSATCMWCSNERRCVESNSYVVSFLYGQCMEWTTMQSKCPATRCSEMRTCHECKMAPSCGWCNDASDTGLGVCMTGGATGPTQQGTGMVSSSNKCPSERWFFTHCPLCQCNGHSVCRPGTDQCEACSPLVTGPQCQYCKDGYWGTATNGGNCTACDCGDQADTCNRLTGTCYCHTRGVFGKHCDMCDDKYYGNPKDGGTCYYELVTDYQFTFNLSKDEDKHYTHINFMNTPGKISFSQFPQIDLINFFITFFSCFLSLLVLALTFWKLKQKYDSYRREQRRKLMLKQRAKRPAGTCVVDATSPYCSLTATDPPDLLVPRRHRPNKPSPVALEPMMNHKAAALSLLIRMPTGDDDYTPPGVSGLCIGTALVTLGSHRKLSVEHAKPTRTKKPSVTSENCV</sequence>
<evidence type="ECO:0000256" key="12">
    <source>
        <dbReference type="PROSITE-ProRule" id="PRU00460"/>
    </source>
</evidence>
<evidence type="ECO:0000256" key="13">
    <source>
        <dbReference type="SAM" id="MobiDB-lite"/>
    </source>
</evidence>
<dbReference type="CDD" id="cd00055">
    <property type="entry name" value="EGF_Lam"/>
    <property type="match status" value="2"/>
</dbReference>
<evidence type="ECO:0000256" key="9">
    <source>
        <dbReference type="ARBA" id="ARBA00023157"/>
    </source>
</evidence>
<dbReference type="PANTHER" id="PTHR46376:SF2">
    <property type="entry name" value="DISTRACTED, ISOFORM B"/>
    <property type="match status" value="1"/>
</dbReference>
<dbReference type="GO" id="GO:0016020">
    <property type="term" value="C:membrane"/>
    <property type="evidence" value="ECO:0007669"/>
    <property type="project" value="UniProtKB-SubCell"/>
</dbReference>
<evidence type="ECO:0000313" key="16">
    <source>
        <dbReference type="EMBL" id="KAK2177373.1"/>
    </source>
</evidence>
<evidence type="ECO:0000256" key="5">
    <source>
        <dbReference type="ARBA" id="ARBA00022729"/>
    </source>
</evidence>
<dbReference type="InterPro" id="IPR056863">
    <property type="entry name" value="LMN_ATRN_NET-like_EGF"/>
</dbReference>
<dbReference type="InterPro" id="IPR002049">
    <property type="entry name" value="LE_dom"/>
</dbReference>
<evidence type="ECO:0000256" key="7">
    <source>
        <dbReference type="ARBA" id="ARBA00022989"/>
    </source>
</evidence>
<dbReference type="Gene3D" id="2.170.300.10">
    <property type="entry name" value="Tie2 ligand-binding domain superfamily"/>
    <property type="match status" value="1"/>
</dbReference>
<feature type="transmembrane region" description="Helical" evidence="14">
    <location>
        <begin position="700"/>
        <end position="722"/>
    </location>
</feature>
<keyword evidence="8 14" id="KW-0472">Membrane</keyword>
<keyword evidence="6" id="KW-0677">Repeat</keyword>
<dbReference type="Pfam" id="PF24972">
    <property type="entry name" value="GBD_ATRN"/>
    <property type="match status" value="1"/>
</dbReference>
<dbReference type="InterPro" id="IPR056737">
    <property type="entry name" value="Beta-prop_ATRN-MKLN-like"/>
</dbReference>
<evidence type="ECO:0000256" key="8">
    <source>
        <dbReference type="ARBA" id="ARBA00023136"/>
    </source>
</evidence>
<keyword evidence="3" id="KW-0245">EGF-like domain</keyword>
<evidence type="ECO:0000259" key="15">
    <source>
        <dbReference type="PROSITE" id="PS50027"/>
    </source>
</evidence>
<keyword evidence="10" id="KW-0325">Glycoprotein</keyword>
<dbReference type="Proteomes" id="UP001209878">
    <property type="component" value="Unassembled WGS sequence"/>
</dbReference>
<evidence type="ECO:0000256" key="2">
    <source>
        <dbReference type="ARBA" id="ARBA00022441"/>
    </source>
</evidence>
<dbReference type="PANTHER" id="PTHR46376">
    <property type="entry name" value="LEUCINE-ZIPPER-LIKE TRANSCRIPTIONAL REGULATOR 1"/>
    <property type="match status" value="1"/>
</dbReference>
<evidence type="ECO:0000256" key="10">
    <source>
        <dbReference type="ARBA" id="ARBA00023180"/>
    </source>
</evidence>
<dbReference type="InterPro" id="IPR015915">
    <property type="entry name" value="Kelch-typ_b-propeller"/>
</dbReference>
<dbReference type="SUPFAM" id="SSF57196">
    <property type="entry name" value="EGF/Laminin"/>
    <property type="match status" value="1"/>
</dbReference>
<dbReference type="Gene3D" id="2.120.10.80">
    <property type="entry name" value="Kelch-type beta propeller"/>
    <property type="match status" value="2"/>
</dbReference>
<dbReference type="Pfam" id="PF00053">
    <property type="entry name" value="EGF_laminin"/>
    <property type="match status" value="1"/>
</dbReference>
<protein>
    <recommendedName>
        <fullName evidence="15">Laminin EGF-like domain-containing protein</fullName>
    </recommendedName>
</protein>
<evidence type="ECO:0000256" key="14">
    <source>
        <dbReference type="SAM" id="Phobius"/>
    </source>
</evidence>
<evidence type="ECO:0000256" key="6">
    <source>
        <dbReference type="ARBA" id="ARBA00022737"/>
    </source>
</evidence>
<evidence type="ECO:0000256" key="3">
    <source>
        <dbReference type="ARBA" id="ARBA00022536"/>
    </source>
</evidence>
<keyword evidence="7 14" id="KW-1133">Transmembrane helix</keyword>
<dbReference type="InterPro" id="IPR002165">
    <property type="entry name" value="Plexin_repeat"/>
</dbReference>
<feature type="domain" description="Laminin EGF-like" evidence="15">
    <location>
        <begin position="564"/>
        <end position="610"/>
    </location>
</feature>
<feature type="region of interest" description="Disordered" evidence="13">
    <location>
        <begin position="835"/>
        <end position="855"/>
    </location>
</feature>
<keyword evidence="4 14" id="KW-0812">Transmembrane</keyword>
<dbReference type="SMART" id="SM00423">
    <property type="entry name" value="PSI"/>
    <property type="match status" value="5"/>
</dbReference>
<organism evidence="16 17">
    <name type="scientific">Ridgeia piscesae</name>
    <name type="common">Tubeworm</name>
    <dbReference type="NCBI Taxonomy" id="27915"/>
    <lineage>
        <taxon>Eukaryota</taxon>
        <taxon>Metazoa</taxon>
        <taxon>Spiralia</taxon>
        <taxon>Lophotrochozoa</taxon>
        <taxon>Annelida</taxon>
        <taxon>Polychaeta</taxon>
        <taxon>Sedentaria</taxon>
        <taxon>Canalipalpata</taxon>
        <taxon>Sabellida</taxon>
        <taxon>Siboglinidae</taxon>
        <taxon>Ridgeia</taxon>
    </lineage>
</organism>
<feature type="disulfide bond" evidence="12">
    <location>
        <begin position="582"/>
        <end position="591"/>
    </location>
</feature>
<keyword evidence="9 12" id="KW-1015">Disulfide bond</keyword>
<dbReference type="InterPro" id="IPR056732">
    <property type="entry name" value="GBD_ATRN"/>
</dbReference>
<accession>A0AAD9KV78</accession>
<dbReference type="SUPFAM" id="SSF117281">
    <property type="entry name" value="Kelch motif"/>
    <property type="match status" value="1"/>
</dbReference>
<proteinExistence type="predicted"/>
<keyword evidence="2" id="KW-0880">Kelch repeat</keyword>
<keyword evidence="5" id="KW-0732">Signal</keyword>
<dbReference type="SMART" id="SM00180">
    <property type="entry name" value="EGF_Lam"/>
    <property type="match status" value="2"/>
</dbReference>
<keyword evidence="17" id="KW-1185">Reference proteome</keyword>
<dbReference type="InterPro" id="IPR051568">
    <property type="entry name" value="LZTR1/Attractin"/>
</dbReference>
<evidence type="ECO:0000313" key="17">
    <source>
        <dbReference type="Proteomes" id="UP001209878"/>
    </source>
</evidence>
<dbReference type="InterPro" id="IPR016201">
    <property type="entry name" value="PSI"/>
</dbReference>
<dbReference type="Pfam" id="PF01437">
    <property type="entry name" value="PSI"/>
    <property type="match status" value="1"/>
</dbReference>
<evidence type="ECO:0000256" key="1">
    <source>
        <dbReference type="ARBA" id="ARBA00004167"/>
    </source>
</evidence>
<dbReference type="EMBL" id="JAODUO010000601">
    <property type="protein sequence ID" value="KAK2177373.1"/>
    <property type="molecule type" value="Genomic_DNA"/>
</dbReference>
<comment type="caution">
    <text evidence="16">The sequence shown here is derived from an EMBL/GenBank/DDBJ whole genome shotgun (WGS) entry which is preliminary data.</text>
</comment>
<dbReference type="Pfam" id="PF24981">
    <property type="entry name" value="Beta-prop_ATRN-LZTR1"/>
    <property type="match status" value="1"/>
</dbReference>